<reference evidence="1 2" key="2">
    <citation type="journal article" date="2022" name="Mol. Ecol. Resour.">
        <title>The genomes of chicory, endive, great burdock and yacon provide insights into Asteraceae paleo-polyploidization history and plant inulin production.</title>
        <authorList>
            <person name="Fan W."/>
            <person name="Wang S."/>
            <person name="Wang H."/>
            <person name="Wang A."/>
            <person name="Jiang F."/>
            <person name="Liu H."/>
            <person name="Zhao H."/>
            <person name="Xu D."/>
            <person name="Zhang Y."/>
        </authorList>
    </citation>
    <scope>NUCLEOTIDE SEQUENCE [LARGE SCALE GENOMIC DNA]</scope>
    <source>
        <strain evidence="2">cv. Yunnan</strain>
        <tissue evidence="1">Leaves</tissue>
    </source>
</reference>
<reference evidence="2" key="1">
    <citation type="journal article" date="2022" name="Mol. Ecol. Resour.">
        <title>The genomes of chicory, endive, great burdock and yacon provide insights into Asteraceae palaeo-polyploidization history and plant inulin production.</title>
        <authorList>
            <person name="Fan W."/>
            <person name="Wang S."/>
            <person name="Wang H."/>
            <person name="Wang A."/>
            <person name="Jiang F."/>
            <person name="Liu H."/>
            <person name="Zhao H."/>
            <person name="Xu D."/>
            <person name="Zhang Y."/>
        </authorList>
    </citation>
    <scope>NUCLEOTIDE SEQUENCE [LARGE SCALE GENOMIC DNA]</scope>
    <source>
        <strain evidence="2">cv. Yunnan</strain>
    </source>
</reference>
<name>A0ACB9HLY3_9ASTR</name>
<evidence type="ECO:0000313" key="1">
    <source>
        <dbReference type="EMBL" id="KAI3796799.1"/>
    </source>
</evidence>
<comment type="caution">
    <text evidence="1">The sequence shown here is derived from an EMBL/GenBank/DDBJ whole genome shotgun (WGS) entry which is preliminary data.</text>
</comment>
<evidence type="ECO:0000313" key="2">
    <source>
        <dbReference type="Proteomes" id="UP001056120"/>
    </source>
</evidence>
<accession>A0ACB9HLY3</accession>
<dbReference type="EMBL" id="CM042029">
    <property type="protein sequence ID" value="KAI3796799.1"/>
    <property type="molecule type" value="Genomic_DNA"/>
</dbReference>
<proteinExistence type="predicted"/>
<sequence>MSLFCDPTVYFFQKWGAMMNDDNGDPPEKKHLSFTVLQLNDFYYQDTISLDISSNKLTGEIPFALTRLPFLSTFNLLSPPTPQDPPAFSDLVQMHFYEACPYLKFAHFTVNQAILEAFAAKKKVHVIDFGMKQGMEWPALMQRVYRRKFRAVGEDKSV</sequence>
<dbReference type="Proteomes" id="UP001056120">
    <property type="component" value="Linkage Group LG12"/>
</dbReference>
<protein>
    <submittedName>
        <fullName evidence="1">Uncharacterized protein</fullName>
    </submittedName>
</protein>
<keyword evidence="2" id="KW-1185">Reference proteome</keyword>
<organism evidence="1 2">
    <name type="scientific">Smallanthus sonchifolius</name>
    <dbReference type="NCBI Taxonomy" id="185202"/>
    <lineage>
        <taxon>Eukaryota</taxon>
        <taxon>Viridiplantae</taxon>
        <taxon>Streptophyta</taxon>
        <taxon>Embryophyta</taxon>
        <taxon>Tracheophyta</taxon>
        <taxon>Spermatophyta</taxon>
        <taxon>Magnoliopsida</taxon>
        <taxon>eudicotyledons</taxon>
        <taxon>Gunneridae</taxon>
        <taxon>Pentapetalae</taxon>
        <taxon>asterids</taxon>
        <taxon>campanulids</taxon>
        <taxon>Asterales</taxon>
        <taxon>Asteraceae</taxon>
        <taxon>Asteroideae</taxon>
        <taxon>Heliantheae alliance</taxon>
        <taxon>Millerieae</taxon>
        <taxon>Smallanthus</taxon>
    </lineage>
</organism>
<gene>
    <name evidence="1" type="ORF">L1987_39485</name>
</gene>